<evidence type="ECO:0008006" key="8">
    <source>
        <dbReference type="Google" id="ProtNLM"/>
    </source>
</evidence>
<dbReference type="GO" id="GO:0008757">
    <property type="term" value="F:S-adenosylmethionine-dependent methyltransferase activity"/>
    <property type="evidence" value="ECO:0000318"/>
    <property type="project" value="GO_Central"/>
</dbReference>
<evidence type="ECO:0000256" key="1">
    <source>
        <dbReference type="ARBA" id="ARBA00022603"/>
    </source>
</evidence>
<keyword evidence="1" id="KW-0489">Methyltransferase</keyword>
<protein>
    <recommendedName>
        <fullName evidence="8">O-methyltransferase domain-containing protein</fullName>
    </recommendedName>
</protein>
<dbReference type="AlphaFoldDB" id="W1P633"/>
<dbReference type="Pfam" id="PF08100">
    <property type="entry name" value="Dimerisation"/>
    <property type="match status" value="1"/>
</dbReference>
<dbReference type="InterPro" id="IPR012967">
    <property type="entry name" value="COMT_dimerisation"/>
</dbReference>
<dbReference type="InterPro" id="IPR001077">
    <property type="entry name" value="COMT_C"/>
</dbReference>
<feature type="non-terminal residue" evidence="6">
    <location>
        <position position="219"/>
    </location>
</feature>
<feature type="domain" description="O-methyltransferase C-terminal" evidence="4">
    <location>
        <begin position="142"/>
        <end position="219"/>
    </location>
</feature>
<dbReference type="OMA" id="RSINEGM"/>
<dbReference type="InterPro" id="IPR036390">
    <property type="entry name" value="WH_DNA-bd_sf"/>
</dbReference>
<keyword evidence="7" id="KW-1185">Reference proteome</keyword>
<dbReference type="STRING" id="13333.W1P633"/>
<dbReference type="GO" id="GO:0046983">
    <property type="term" value="F:protein dimerization activity"/>
    <property type="evidence" value="ECO:0007669"/>
    <property type="project" value="InterPro"/>
</dbReference>
<dbReference type="GO" id="GO:0008171">
    <property type="term" value="F:O-methyltransferase activity"/>
    <property type="evidence" value="ECO:0000318"/>
    <property type="project" value="GO_Central"/>
</dbReference>
<dbReference type="eggNOG" id="KOG3178">
    <property type="taxonomic scope" value="Eukaryota"/>
</dbReference>
<evidence type="ECO:0000259" key="4">
    <source>
        <dbReference type="Pfam" id="PF00891"/>
    </source>
</evidence>
<keyword evidence="3" id="KW-0949">S-adenosyl-L-methionine</keyword>
<evidence type="ECO:0000259" key="5">
    <source>
        <dbReference type="Pfam" id="PF08100"/>
    </source>
</evidence>
<dbReference type="InterPro" id="IPR016461">
    <property type="entry name" value="COMT-like"/>
</dbReference>
<dbReference type="PANTHER" id="PTHR11746">
    <property type="entry name" value="O-METHYLTRANSFERASE"/>
    <property type="match status" value="1"/>
</dbReference>
<evidence type="ECO:0000313" key="7">
    <source>
        <dbReference type="Proteomes" id="UP000017836"/>
    </source>
</evidence>
<dbReference type="EMBL" id="KI394358">
    <property type="protein sequence ID" value="ERN03368.1"/>
    <property type="molecule type" value="Genomic_DNA"/>
</dbReference>
<dbReference type="Gene3D" id="1.10.10.10">
    <property type="entry name" value="Winged helix-like DNA-binding domain superfamily/Winged helix DNA-binding domain"/>
    <property type="match status" value="1"/>
</dbReference>
<dbReference type="InterPro" id="IPR036388">
    <property type="entry name" value="WH-like_DNA-bd_sf"/>
</dbReference>
<dbReference type="SUPFAM" id="SSF46785">
    <property type="entry name" value="Winged helix' DNA-binding domain"/>
    <property type="match status" value="1"/>
</dbReference>
<evidence type="ECO:0000256" key="2">
    <source>
        <dbReference type="ARBA" id="ARBA00022679"/>
    </source>
</evidence>
<dbReference type="SUPFAM" id="SSF53335">
    <property type="entry name" value="S-adenosyl-L-methionine-dependent methyltransferases"/>
    <property type="match status" value="1"/>
</dbReference>
<accession>W1P633</accession>
<dbReference type="GO" id="GO:0032259">
    <property type="term" value="P:methylation"/>
    <property type="evidence" value="ECO:0000318"/>
    <property type="project" value="GO_Central"/>
</dbReference>
<evidence type="ECO:0000256" key="3">
    <source>
        <dbReference type="ARBA" id="ARBA00022691"/>
    </source>
</evidence>
<keyword evidence="2" id="KW-0808">Transferase</keyword>
<organism evidence="6 7">
    <name type="scientific">Amborella trichopoda</name>
    <dbReference type="NCBI Taxonomy" id="13333"/>
    <lineage>
        <taxon>Eukaryota</taxon>
        <taxon>Viridiplantae</taxon>
        <taxon>Streptophyta</taxon>
        <taxon>Embryophyta</taxon>
        <taxon>Tracheophyta</taxon>
        <taxon>Spermatophyta</taxon>
        <taxon>Magnoliopsida</taxon>
        <taxon>Amborellales</taxon>
        <taxon>Amborellaceae</taxon>
        <taxon>Amborella</taxon>
    </lineage>
</organism>
<dbReference type="HOGENOM" id="CLU_005533_7_1_1"/>
<dbReference type="Pfam" id="PF00891">
    <property type="entry name" value="Methyltransf_2"/>
    <property type="match status" value="1"/>
</dbReference>
<gene>
    <name evidence="6" type="ORF">AMTR_s00003p00249110</name>
</gene>
<dbReference type="Gene3D" id="3.40.50.150">
    <property type="entry name" value="Vaccinia Virus protein VP39"/>
    <property type="match status" value="1"/>
</dbReference>
<evidence type="ECO:0000313" key="6">
    <source>
        <dbReference type="EMBL" id="ERN03368.1"/>
    </source>
</evidence>
<dbReference type="InterPro" id="IPR029063">
    <property type="entry name" value="SAM-dependent_MTases_sf"/>
</dbReference>
<reference evidence="7" key="1">
    <citation type="journal article" date="2013" name="Science">
        <title>The Amborella genome and the evolution of flowering plants.</title>
        <authorList>
            <consortium name="Amborella Genome Project"/>
        </authorList>
    </citation>
    <scope>NUCLEOTIDE SEQUENCE [LARGE SCALE GENOMIC DNA]</scope>
</reference>
<dbReference type="Proteomes" id="UP000017836">
    <property type="component" value="Unassembled WGS sequence"/>
</dbReference>
<name>W1P633_AMBTC</name>
<sequence>MRLRNVQGLKMEMQDEDALGQAEFWQITLAFVDSLTFKCAVELGIPQIIHAKGQPLTLLEIITSLQAPSPDSSCLSRVMRFLVKKQVFSEEVKEGEAYYRLTRASKWLVRLGASGLAPMLTMLNHPIFLAPWHRFSRCVVEGGDAFEIAHGFAGLTSLVDVAGGTGTVVSAIVKADPHISGINFDLPQVVSSAPEHPGVVHVSGDMFISIPHADAVFMK</sequence>
<dbReference type="Gramene" id="ERN03368">
    <property type="protein sequence ID" value="ERN03368"/>
    <property type="gene ID" value="AMTR_s00003p00249110"/>
</dbReference>
<dbReference type="PROSITE" id="PS51683">
    <property type="entry name" value="SAM_OMT_II"/>
    <property type="match status" value="1"/>
</dbReference>
<proteinExistence type="predicted"/>
<feature type="domain" description="O-methyltransferase dimerisation" evidence="5">
    <location>
        <begin position="25"/>
        <end position="109"/>
    </location>
</feature>